<reference evidence="2 3" key="1">
    <citation type="submission" date="2021-01" db="EMBL/GenBank/DDBJ databases">
        <title>Carboxyliciviraga sp.nov., isolated from coastal sediments.</title>
        <authorList>
            <person name="Lu D."/>
            <person name="Zhang T."/>
        </authorList>
    </citation>
    <scope>NUCLEOTIDE SEQUENCE [LARGE SCALE GENOMIC DNA]</scope>
    <source>
        <strain evidence="2 3">N1Y132</strain>
    </source>
</reference>
<evidence type="ECO:0000259" key="1">
    <source>
        <dbReference type="PROSITE" id="PS50801"/>
    </source>
</evidence>
<gene>
    <name evidence="2" type="ORF">JIV24_02910</name>
</gene>
<evidence type="ECO:0000313" key="2">
    <source>
        <dbReference type="EMBL" id="MBK3516275.1"/>
    </source>
</evidence>
<feature type="domain" description="STAS" evidence="1">
    <location>
        <begin position="18"/>
        <end position="103"/>
    </location>
</feature>
<organism evidence="2 3">
    <name type="scientific">Carboxylicivirga marina</name>
    <dbReference type="NCBI Taxonomy" id="2800988"/>
    <lineage>
        <taxon>Bacteria</taxon>
        <taxon>Pseudomonadati</taxon>
        <taxon>Bacteroidota</taxon>
        <taxon>Bacteroidia</taxon>
        <taxon>Marinilabiliales</taxon>
        <taxon>Marinilabiliaceae</taxon>
        <taxon>Carboxylicivirga</taxon>
    </lineage>
</organism>
<dbReference type="InterPro" id="IPR036513">
    <property type="entry name" value="STAS_dom_sf"/>
</dbReference>
<name>A0ABS1HF69_9BACT</name>
<keyword evidence="3" id="KW-1185">Reference proteome</keyword>
<protein>
    <submittedName>
        <fullName evidence="2">STAS domain-containing protein</fullName>
    </submittedName>
</protein>
<comment type="caution">
    <text evidence="2">The sequence shown here is derived from an EMBL/GenBank/DDBJ whole genome shotgun (WGS) entry which is preliminary data.</text>
</comment>
<dbReference type="PROSITE" id="PS50801">
    <property type="entry name" value="STAS"/>
    <property type="match status" value="1"/>
</dbReference>
<proteinExistence type="predicted"/>
<evidence type="ECO:0000313" key="3">
    <source>
        <dbReference type="Proteomes" id="UP000605676"/>
    </source>
</evidence>
<dbReference type="Proteomes" id="UP000605676">
    <property type="component" value="Unassembled WGS sequence"/>
</dbReference>
<dbReference type="SUPFAM" id="SSF52091">
    <property type="entry name" value="SpoIIaa-like"/>
    <property type="match status" value="1"/>
</dbReference>
<dbReference type="EMBL" id="JAENRR010000004">
    <property type="protein sequence ID" value="MBK3516275.1"/>
    <property type="molecule type" value="Genomic_DNA"/>
</dbReference>
<accession>A0ABS1HF69</accession>
<dbReference type="InterPro" id="IPR002645">
    <property type="entry name" value="STAS_dom"/>
</dbReference>
<dbReference type="RefSeq" id="WP_200463504.1">
    <property type="nucleotide sequence ID" value="NZ_JAENRR010000004.1"/>
</dbReference>
<sequence>MANLPYTVIHDELPEKSIIRFSGQLIINHIEKIIEAMKSGLKSDKDLQIEIDNPDSVDVTFIQLLLSLKATLKANGKKTSINAELKAELQTLIKNSGFSYVLN</sequence>
<dbReference type="Gene3D" id="3.30.750.24">
    <property type="entry name" value="STAS domain"/>
    <property type="match status" value="1"/>
</dbReference>